<reference evidence="1 2" key="1">
    <citation type="submission" date="2020-08" db="EMBL/GenBank/DDBJ databases">
        <title>Dyella sp. G9 isolated from forest soil.</title>
        <authorList>
            <person name="Fu J."/>
            <person name="Qiu L."/>
        </authorList>
    </citation>
    <scope>NUCLEOTIDE SEQUENCE [LARGE SCALE GENOMIC DNA]</scope>
    <source>
        <strain evidence="1 2">G9</strain>
    </source>
</reference>
<organism evidence="1 2">
    <name type="scientific">Dyella telluris</name>
    <dbReference type="NCBI Taxonomy" id="2763498"/>
    <lineage>
        <taxon>Bacteria</taxon>
        <taxon>Pseudomonadati</taxon>
        <taxon>Pseudomonadota</taxon>
        <taxon>Gammaproteobacteria</taxon>
        <taxon>Lysobacterales</taxon>
        <taxon>Rhodanobacteraceae</taxon>
        <taxon>Dyella</taxon>
    </lineage>
</organism>
<dbReference type="AlphaFoldDB" id="A0A7G8Q4F2"/>
<accession>A0A7G8Q4F2</accession>
<name>A0A7G8Q4F2_9GAMM</name>
<sequence length="225" mass="24898">MRVGKTISLTAMIDNAQLDSERVYQVLLAVTPVDRFTQQQSGDVIRIVHTTKLVSDDSGNDDILQTGGVTFRGEYYQPAWFDLSVKESQGDVSAVTLTITDITGLVRDQLDQFQGGVGFLVTMYVILDGEGSNFEATEKFIVTGASVDGRNISWTLGANNMLAMEFPRRKQRKDFCGHKYRDKYCRYAGTMPSCDYTLVGPNGCQAHNNNLNFGGFPGIKPRGTR</sequence>
<proteinExistence type="predicted"/>
<dbReference type="EMBL" id="CP060412">
    <property type="protein sequence ID" value="QNK01660.1"/>
    <property type="molecule type" value="Genomic_DNA"/>
</dbReference>
<dbReference type="Proteomes" id="UP000515873">
    <property type="component" value="Chromosome"/>
</dbReference>
<protein>
    <submittedName>
        <fullName evidence="1">DUF1833 family protein</fullName>
    </submittedName>
</protein>
<dbReference type="KEGG" id="dtl:H8F01_00320"/>
<dbReference type="Pfam" id="PF08875">
    <property type="entry name" value="DUF1833"/>
    <property type="match status" value="1"/>
</dbReference>
<dbReference type="RefSeq" id="WP_187057119.1">
    <property type="nucleotide sequence ID" value="NZ_CP060412.1"/>
</dbReference>
<evidence type="ECO:0000313" key="2">
    <source>
        <dbReference type="Proteomes" id="UP000515873"/>
    </source>
</evidence>
<dbReference type="InterPro" id="IPR014974">
    <property type="entry name" value="DUF1833"/>
</dbReference>
<keyword evidence="2" id="KW-1185">Reference proteome</keyword>
<gene>
    <name evidence="1" type="ORF">H8F01_00320</name>
</gene>
<evidence type="ECO:0000313" key="1">
    <source>
        <dbReference type="EMBL" id="QNK01660.1"/>
    </source>
</evidence>